<dbReference type="AlphaFoldDB" id="A0A2T4C7V0"/>
<dbReference type="STRING" id="983965.A0A2T4C7V0"/>
<dbReference type="OrthoDB" id="435240at2759"/>
<dbReference type="InterPro" id="IPR052033">
    <property type="entry name" value="Glutaryl-CoA_DH_mitochondrial"/>
</dbReference>
<evidence type="ECO:0000256" key="3">
    <source>
        <dbReference type="ARBA" id="ARBA00023002"/>
    </source>
</evidence>
<dbReference type="GO" id="GO:0004361">
    <property type="term" value="F:glutaryl-CoA dehydrogenase activity"/>
    <property type="evidence" value="ECO:0007669"/>
    <property type="project" value="TreeGrafter"/>
</dbReference>
<feature type="chain" id="PRO_5015574386" description="Acyl-CoA dehydrogenase/oxidase N-terminal domain-containing protein" evidence="5">
    <location>
        <begin position="19"/>
        <end position="300"/>
    </location>
</feature>
<evidence type="ECO:0000313" key="7">
    <source>
        <dbReference type="EMBL" id="PTB77641.1"/>
    </source>
</evidence>
<accession>A0A2T4C7V0</accession>
<dbReference type="PANTHER" id="PTHR42807:SF1">
    <property type="entry name" value="GLUTARYL-COA DEHYDROGENASE, MITOCHONDRIAL"/>
    <property type="match status" value="1"/>
</dbReference>
<dbReference type="InterPro" id="IPR037069">
    <property type="entry name" value="AcylCoA_DH/ox_N_sf"/>
</dbReference>
<evidence type="ECO:0000256" key="2">
    <source>
        <dbReference type="ARBA" id="ARBA00022946"/>
    </source>
</evidence>
<feature type="signal peptide" evidence="5">
    <location>
        <begin position="1"/>
        <end position="18"/>
    </location>
</feature>
<evidence type="ECO:0000313" key="8">
    <source>
        <dbReference type="Proteomes" id="UP000240760"/>
    </source>
</evidence>
<evidence type="ECO:0000256" key="5">
    <source>
        <dbReference type="SAM" id="SignalP"/>
    </source>
</evidence>
<reference evidence="7 8" key="1">
    <citation type="submission" date="2016-07" db="EMBL/GenBank/DDBJ databases">
        <title>Multiple horizontal gene transfer events from other fungi enriched the ability of initially mycotrophic Trichoderma (Ascomycota) to feed on dead plant biomass.</title>
        <authorList>
            <consortium name="DOE Joint Genome Institute"/>
            <person name="Aerts A."/>
            <person name="Atanasova L."/>
            <person name="Chenthamara K."/>
            <person name="Zhang J."/>
            <person name="Grujic M."/>
            <person name="Henrissat B."/>
            <person name="Kuo A."/>
            <person name="Salamov A."/>
            <person name="Lipzen A."/>
            <person name="Labutti K."/>
            <person name="Barry K."/>
            <person name="Miao Y."/>
            <person name="Rahimi M.J."/>
            <person name="Shen Q."/>
            <person name="Grigoriev I.V."/>
            <person name="Kubicek C.P."/>
            <person name="Druzhinina I.S."/>
        </authorList>
    </citation>
    <scope>NUCLEOTIDE SEQUENCE [LARGE SCALE GENOMIC DNA]</scope>
    <source>
        <strain evidence="7 8">ATCC 18648</strain>
    </source>
</reference>
<dbReference type="GO" id="GO:0046949">
    <property type="term" value="P:fatty-acyl-CoA biosynthetic process"/>
    <property type="evidence" value="ECO:0007669"/>
    <property type="project" value="TreeGrafter"/>
</dbReference>
<dbReference type="SUPFAM" id="SSF56645">
    <property type="entry name" value="Acyl-CoA dehydrogenase NM domain-like"/>
    <property type="match status" value="1"/>
</dbReference>
<comment type="subcellular location">
    <subcellularLocation>
        <location evidence="1">Mitochondrion</location>
    </subcellularLocation>
</comment>
<keyword evidence="2" id="KW-0809">Transit peptide</keyword>
<keyword evidence="4" id="KW-0496">Mitochondrion</keyword>
<dbReference type="PANTHER" id="PTHR42807">
    <property type="entry name" value="GLUTARYL-COA DEHYDROGENASE, MITOCHONDRIAL"/>
    <property type="match status" value="1"/>
</dbReference>
<dbReference type="Pfam" id="PF02771">
    <property type="entry name" value="Acyl-CoA_dh_N"/>
    <property type="match status" value="1"/>
</dbReference>
<feature type="domain" description="Acyl-CoA dehydrogenase/oxidase N-terminal" evidence="6">
    <location>
        <begin position="48"/>
        <end position="140"/>
    </location>
</feature>
<keyword evidence="3" id="KW-0560">Oxidoreductase</keyword>
<keyword evidence="5" id="KW-0732">Signal</keyword>
<evidence type="ECO:0000256" key="1">
    <source>
        <dbReference type="ARBA" id="ARBA00004173"/>
    </source>
</evidence>
<dbReference type="GO" id="GO:0005743">
    <property type="term" value="C:mitochondrial inner membrane"/>
    <property type="evidence" value="ECO:0007669"/>
    <property type="project" value="TreeGrafter"/>
</dbReference>
<dbReference type="GO" id="GO:0033539">
    <property type="term" value="P:fatty acid beta-oxidation using acyl-CoA dehydrogenase"/>
    <property type="evidence" value="ECO:0007669"/>
    <property type="project" value="TreeGrafter"/>
</dbReference>
<dbReference type="Proteomes" id="UP000240760">
    <property type="component" value="Unassembled WGS sequence"/>
</dbReference>
<proteinExistence type="predicted"/>
<protein>
    <recommendedName>
        <fullName evidence="6">Acyl-CoA dehydrogenase/oxidase N-terminal domain-containing protein</fullName>
    </recommendedName>
</protein>
<name>A0A2T4C7V0_TRILO</name>
<evidence type="ECO:0000259" key="6">
    <source>
        <dbReference type="Pfam" id="PF02771"/>
    </source>
</evidence>
<keyword evidence="8" id="KW-1185">Reference proteome</keyword>
<dbReference type="InterPro" id="IPR013786">
    <property type="entry name" value="AcylCoA_DH/ox_N"/>
</dbReference>
<dbReference type="InterPro" id="IPR009100">
    <property type="entry name" value="AcylCoA_DH/oxidase_NM_dom_sf"/>
</dbReference>
<evidence type="ECO:0000256" key="4">
    <source>
        <dbReference type="ARBA" id="ARBA00023128"/>
    </source>
</evidence>
<dbReference type="GO" id="GO:0050660">
    <property type="term" value="F:flavin adenine dinucleotide binding"/>
    <property type="evidence" value="ECO:0007669"/>
    <property type="project" value="InterPro"/>
</dbReference>
<dbReference type="Gene3D" id="1.10.540.10">
    <property type="entry name" value="Acyl-CoA dehydrogenase/oxidase, N-terminal domain"/>
    <property type="match status" value="1"/>
</dbReference>
<sequence>MLLLLLLLLLLLSFRVFARTASVRRAAAARSYATFNWEDPLNAKNLFTEDELAIAETAERYCQERLQPRVLQAYRDEHYDAKILEEMGELGLLGSSIKGYGCAGVSSVAGGLITRAVERVDSGYRSGMSVQSSLVMGGIYEEHADAVFVQPVYGGLHHEQRVAQRRFLEDVVRLQRVAAQRQDGELVRLVEAAVEREQELGRVDVAAVARHAPQALPQPLEEDLVDHGAFPQRELDEREVAHARAGPGLLTEGGPVSRFDFGQGDYRDPSLCVDDMFAVDEADEDERPEYVFDYHPLVAM</sequence>
<dbReference type="GO" id="GO:0000062">
    <property type="term" value="F:fatty-acyl-CoA binding"/>
    <property type="evidence" value="ECO:0007669"/>
    <property type="project" value="TreeGrafter"/>
</dbReference>
<organism evidence="7 8">
    <name type="scientific">Trichoderma longibrachiatum ATCC 18648</name>
    <dbReference type="NCBI Taxonomy" id="983965"/>
    <lineage>
        <taxon>Eukaryota</taxon>
        <taxon>Fungi</taxon>
        <taxon>Dikarya</taxon>
        <taxon>Ascomycota</taxon>
        <taxon>Pezizomycotina</taxon>
        <taxon>Sordariomycetes</taxon>
        <taxon>Hypocreomycetidae</taxon>
        <taxon>Hypocreales</taxon>
        <taxon>Hypocreaceae</taxon>
        <taxon>Trichoderma</taxon>
    </lineage>
</organism>
<gene>
    <name evidence="7" type="ORF">M440DRAFT_1390917</name>
</gene>
<dbReference type="EMBL" id="KZ679130">
    <property type="protein sequence ID" value="PTB77641.1"/>
    <property type="molecule type" value="Genomic_DNA"/>
</dbReference>